<evidence type="ECO:0000256" key="11">
    <source>
        <dbReference type="ARBA" id="ARBA00023014"/>
    </source>
</evidence>
<dbReference type="OrthoDB" id="9766729at2"/>
<evidence type="ECO:0000313" key="16">
    <source>
        <dbReference type="EMBL" id="AMC11034.1"/>
    </source>
</evidence>
<dbReference type="PIRSF" id="PIRSF000310">
    <property type="entry name" value="NiFe_hyd_ssu"/>
    <property type="match status" value="1"/>
</dbReference>
<dbReference type="InterPro" id="IPR037148">
    <property type="entry name" value="NiFe-Hase_small_C_sf"/>
</dbReference>
<dbReference type="RefSeq" id="WP_068207957.1">
    <property type="nucleotide sequence ID" value="NZ_CP013355.1"/>
</dbReference>
<dbReference type="GO" id="GO:0009061">
    <property type="term" value="P:anaerobic respiration"/>
    <property type="evidence" value="ECO:0007669"/>
    <property type="project" value="TreeGrafter"/>
</dbReference>
<keyword evidence="6 13" id="KW-0004">4Fe-4S</keyword>
<protein>
    <recommendedName>
        <fullName evidence="18">Hydrogenase</fullName>
    </recommendedName>
</protein>
<dbReference type="PROSITE" id="PS51318">
    <property type="entry name" value="TAT"/>
    <property type="match status" value="1"/>
</dbReference>
<dbReference type="GO" id="GO:0009055">
    <property type="term" value="F:electron transfer activity"/>
    <property type="evidence" value="ECO:0007669"/>
    <property type="project" value="TreeGrafter"/>
</dbReference>
<dbReference type="STRING" id="1622118.Lupro_07135"/>
<comment type="cofactor">
    <cofactor evidence="1">
        <name>[4Fe-4S] cluster</name>
        <dbReference type="ChEBI" id="CHEBI:49883"/>
    </cofactor>
</comment>
<evidence type="ECO:0000256" key="5">
    <source>
        <dbReference type="ARBA" id="ARBA00022475"/>
    </source>
</evidence>
<dbReference type="GO" id="GO:0009375">
    <property type="term" value="C:ferredoxin hydrogenase complex"/>
    <property type="evidence" value="ECO:0007669"/>
    <property type="project" value="InterPro"/>
</dbReference>
<dbReference type="PANTHER" id="PTHR30013:SF6">
    <property type="entry name" value="HYDROGENASE-1 SMALL CHAIN"/>
    <property type="match status" value="1"/>
</dbReference>
<keyword evidence="12" id="KW-0472">Membrane</keyword>
<evidence type="ECO:0008006" key="18">
    <source>
        <dbReference type="Google" id="ProtNLM"/>
    </source>
</evidence>
<comment type="similarity">
    <text evidence="3">Belongs to the [NiFe]/[NiFeSe] hydrogenase small subunit family.</text>
</comment>
<keyword evidence="17" id="KW-1185">Reference proteome</keyword>
<dbReference type="Gene3D" id="4.10.480.10">
    <property type="entry name" value="Cytochrome-c3 hydrogenase, C-terminal domain"/>
    <property type="match status" value="1"/>
</dbReference>
<dbReference type="NCBIfam" id="TIGR00391">
    <property type="entry name" value="hydA"/>
    <property type="match status" value="1"/>
</dbReference>
<evidence type="ECO:0000256" key="6">
    <source>
        <dbReference type="ARBA" id="ARBA00022485"/>
    </source>
</evidence>
<keyword evidence="5" id="KW-1003">Cell membrane</keyword>
<evidence type="ECO:0000256" key="10">
    <source>
        <dbReference type="ARBA" id="ARBA00023004"/>
    </source>
</evidence>
<dbReference type="Gene3D" id="3.40.50.700">
    <property type="entry name" value="NADH:ubiquinone oxidoreductase-like, 20kDa subunit"/>
    <property type="match status" value="1"/>
</dbReference>
<sequence>MSTKKEKQKTYYQSIIEKGYSRRDFIKFATYMTAFMGLESSMIGQVVKAMETKKRIPVIWEHFQECTGCSESFIRSDHPLVADLIFDHISLDYTDTLMAASGHNAEEAKHESMKENYGNYILVVEGAIPIKDDGVYCTIAGRSAVDILKESAAGAAAILTFGSCSSWGGVQAAYPNPTGSVPVDEIIKDKPIIRIPGCPPIGEVMTGVVMHYATFGTLPELDSMGRPKQFYGKRVHDSCYRRPNFDAGLYAESFDSQEAKDGYCLYKLGCRGPVTYNACGTMGWNNGVSFPIKSGYPCIGCSEPSFWDNSPFTERLVNLPGMGIEATADKIGKIVIGAAVGGAVIHSVATNLAKKKEIREAEKCGEENEQNIKA</sequence>
<dbReference type="GO" id="GO:0044569">
    <property type="term" value="C:[Ni-Fe] hydrogenase complex"/>
    <property type="evidence" value="ECO:0007669"/>
    <property type="project" value="TreeGrafter"/>
</dbReference>
<comment type="subunit">
    <text evidence="4">Heterodimer of a large and a small subunit.</text>
</comment>
<dbReference type="Proteomes" id="UP000059672">
    <property type="component" value="Chromosome"/>
</dbReference>
<evidence type="ECO:0000256" key="7">
    <source>
        <dbReference type="ARBA" id="ARBA00022723"/>
    </source>
</evidence>
<keyword evidence="8" id="KW-0732">Signal</keyword>
<feature type="binding site" evidence="13">
    <location>
        <position position="301"/>
    </location>
    <ligand>
        <name>[3Fe-4S] cluster</name>
        <dbReference type="ChEBI" id="CHEBI:21137"/>
    </ligand>
</feature>
<dbReference type="PRINTS" id="PR00614">
    <property type="entry name" value="NIHGNASESMLL"/>
</dbReference>
<dbReference type="GO" id="GO:0005886">
    <property type="term" value="C:plasma membrane"/>
    <property type="evidence" value="ECO:0007669"/>
    <property type="project" value="UniProtKB-SubCell"/>
</dbReference>
<feature type="binding site" evidence="13">
    <location>
        <position position="270"/>
    </location>
    <ligand>
        <name>[4Fe-4S] cluster</name>
        <dbReference type="ChEBI" id="CHEBI:49883"/>
        <label>2</label>
    </ligand>
</feature>
<dbReference type="GO" id="GO:0046872">
    <property type="term" value="F:metal ion binding"/>
    <property type="evidence" value="ECO:0007669"/>
    <property type="project" value="UniProtKB-KW"/>
</dbReference>
<feature type="binding site" evidence="13">
    <location>
        <position position="198"/>
    </location>
    <ligand>
        <name>[4Fe-4S] cluster</name>
        <dbReference type="ChEBI" id="CHEBI:49883"/>
        <label>1</label>
    </ligand>
</feature>
<feature type="binding site" evidence="13">
    <location>
        <position position="264"/>
    </location>
    <ligand>
        <name>[4Fe-4S] cluster</name>
        <dbReference type="ChEBI" id="CHEBI:49883"/>
        <label>2</label>
    </ligand>
</feature>
<comment type="subcellular location">
    <subcellularLocation>
        <location evidence="2">Cell membrane</location>
    </subcellularLocation>
</comment>
<evidence type="ECO:0000259" key="15">
    <source>
        <dbReference type="Pfam" id="PF14720"/>
    </source>
</evidence>
<feature type="domain" description="NADH:ubiquinone oxidoreductase-like 20kDa subunit" evidence="14">
    <location>
        <begin position="66"/>
        <end position="211"/>
    </location>
</feature>
<keyword evidence="11 13" id="KW-0411">Iron-sulfur</keyword>
<dbReference type="GO" id="GO:0051538">
    <property type="term" value="F:3 iron, 4 sulfur cluster binding"/>
    <property type="evidence" value="ECO:0007669"/>
    <property type="project" value="UniProtKB-KW"/>
</dbReference>
<feature type="binding site" evidence="13">
    <location>
        <position position="236"/>
    </location>
    <ligand>
        <name>[4Fe-4S] cluster</name>
        <dbReference type="ChEBI" id="CHEBI:49883"/>
        <label>2</label>
    </ligand>
</feature>
<accession>A0A109RNI6</accession>
<organism evidence="16 17">
    <name type="scientific">Lutibacter profundi</name>
    <dbReference type="NCBI Taxonomy" id="1622118"/>
    <lineage>
        <taxon>Bacteria</taxon>
        <taxon>Pseudomonadati</taxon>
        <taxon>Bacteroidota</taxon>
        <taxon>Flavobacteriia</taxon>
        <taxon>Flavobacteriales</taxon>
        <taxon>Flavobacteriaceae</taxon>
        <taxon>Lutibacter</taxon>
    </lineage>
</organism>
<evidence type="ECO:0000256" key="12">
    <source>
        <dbReference type="ARBA" id="ARBA00023136"/>
    </source>
</evidence>
<dbReference type="InterPro" id="IPR027394">
    <property type="entry name" value="Cytochrome-c3_hydrogenase_C"/>
</dbReference>
<dbReference type="GO" id="GO:0008901">
    <property type="term" value="F:ferredoxin hydrogenase activity"/>
    <property type="evidence" value="ECO:0007669"/>
    <property type="project" value="InterPro"/>
</dbReference>
<keyword evidence="13" id="KW-0003">3Fe-4S</keyword>
<dbReference type="InterPro" id="IPR001821">
    <property type="entry name" value="NiFe_hydrogenase_ssu"/>
</dbReference>
<evidence type="ECO:0000256" key="2">
    <source>
        <dbReference type="ARBA" id="ARBA00004236"/>
    </source>
</evidence>
<feature type="binding site" evidence="13">
    <location>
        <position position="298"/>
    </location>
    <ligand>
        <name>[3Fe-4S] cluster</name>
        <dbReference type="ChEBI" id="CHEBI:21137"/>
    </ligand>
</feature>
<feature type="binding site" evidence="13">
    <location>
        <position position="164"/>
    </location>
    <ligand>
        <name>[4Fe-4S] cluster</name>
        <dbReference type="ChEBI" id="CHEBI:49883"/>
        <label>1</label>
    </ligand>
</feature>
<feature type="binding site" evidence="13">
    <location>
        <position position="69"/>
    </location>
    <ligand>
        <name>[4Fe-4S] cluster</name>
        <dbReference type="ChEBI" id="CHEBI:49883"/>
        <label>1</label>
    </ligand>
</feature>
<feature type="binding site" evidence="13">
    <location>
        <position position="239"/>
    </location>
    <ligand>
        <name>[4Fe-4S] cluster</name>
        <dbReference type="ChEBI" id="CHEBI:49883"/>
        <label>2</label>
    </ligand>
</feature>
<evidence type="ECO:0000256" key="1">
    <source>
        <dbReference type="ARBA" id="ARBA00001966"/>
    </source>
</evidence>
<dbReference type="GO" id="GO:0051539">
    <property type="term" value="F:4 iron, 4 sulfur cluster binding"/>
    <property type="evidence" value="ECO:0007669"/>
    <property type="project" value="UniProtKB-KW"/>
</dbReference>
<dbReference type="InterPro" id="IPR006311">
    <property type="entry name" value="TAT_signal"/>
</dbReference>
<dbReference type="KEGG" id="lut:Lupro_07135"/>
<evidence type="ECO:0000256" key="9">
    <source>
        <dbReference type="ARBA" id="ARBA00023002"/>
    </source>
</evidence>
<evidence type="ECO:0000256" key="3">
    <source>
        <dbReference type="ARBA" id="ARBA00006605"/>
    </source>
</evidence>
<dbReference type="SUPFAM" id="SSF56770">
    <property type="entry name" value="HydA/Nqo6-like"/>
    <property type="match status" value="1"/>
</dbReference>
<evidence type="ECO:0000256" key="13">
    <source>
        <dbReference type="PIRSR" id="PIRSR000310-1"/>
    </source>
</evidence>
<dbReference type="InterPro" id="IPR037024">
    <property type="entry name" value="NiFe_Hase_small_N_sf"/>
</dbReference>
<evidence type="ECO:0000256" key="4">
    <source>
        <dbReference type="ARBA" id="ARBA00011771"/>
    </source>
</evidence>
<dbReference type="EMBL" id="CP013355">
    <property type="protein sequence ID" value="AMC11034.1"/>
    <property type="molecule type" value="Genomic_DNA"/>
</dbReference>
<feature type="domain" description="Cytochrome-c3 hydrogenase C-terminal" evidence="15">
    <location>
        <begin position="231"/>
        <end position="312"/>
    </location>
</feature>
<keyword evidence="7 13" id="KW-0479">Metal-binding</keyword>
<proteinExistence type="inferred from homology"/>
<dbReference type="PANTHER" id="PTHR30013">
    <property type="entry name" value="NIFE / NIFESE HYDROGENASE SMALL SUBUNIT FAMILY MEMBER"/>
    <property type="match status" value="1"/>
</dbReference>
<gene>
    <name evidence="16" type="ORF">Lupro_07135</name>
</gene>
<dbReference type="PATRIC" id="fig|1622118.3.peg.1472"/>
<reference evidence="17" key="1">
    <citation type="submission" date="2015-12" db="EMBL/GenBank/DDBJ databases">
        <title>Complete genome sequence of Lutibacter profundus strain LP1.</title>
        <authorList>
            <person name="Wissuwa J."/>
            <person name="Le Moine Bauer S."/>
            <person name="Stokke R."/>
            <person name="Dahle H."/>
            <person name="Steen I.H."/>
        </authorList>
    </citation>
    <scope>NUCLEOTIDE SEQUENCE [LARGE SCALE GENOMIC DNA]</scope>
    <source>
        <strain evidence="17">LP1</strain>
    </source>
</reference>
<keyword evidence="10 13" id="KW-0408">Iron</keyword>
<feature type="binding site" evidence="13">
    <location>
        <position position="66"/>
    </location>
    <ligand>
        <name>[4Fe-4S] cluster</name>
        <dbReference type="ChEBI" id="CHEBI:49883"/>
        <label>1</label>
    </ligand>
</feature>
<dbReference type="InterPro" id="IPR006137">
    <property type="entry name" value="NADH_UbQ_OxRdtase-like_20kDa"/>
</dbReference>
<evidence type="ECO:0000256" key="8">
    <source>
        <dbReference type="ARBA" id="ARBA00022729"/>
    </source>
</evidence>
<dbReference type="AlphaFoldDB" id="A0A109RNI6"/>
<reference evidence="16 17" key="2">
    <citation type="journal article" date="2016" name="Int. J. Syst. Evol. Microbiol.">
        <title>Lutibacter profundi sp. nov., isolated from a deep-sea hydrothermal system on the Arctic Mid-Ocean Ridge and emended description of the genus Lutibacter.</title>
        <authorList>
            <person name="Le Moine Bauer S."/>
            <person name="Roalkvam I."/>
            <person name="Steen I.H."/>
            <person name="Dahle H."/>
        </authorList>
    </citation>
    <scope>NUCLEOTIDE SEQUENCE [LARGE SCALE GENOMIC DNA]</scope>
    <source>
        <strain evidence="16 17">LP1</strain>
    </source>
</reference>
<evidence type="ECO:0000259" key="14">
    <source>
        <dbReference type="Pfam" id="PF01058"/>
    </source>
</evidence>
<evidence type="ECO:0000313" key="17">
    <source>
        <dbReference type="Proteomes" id="UP000059672"/>
    </source>
</evidence>
<dbReference type="Pfam" id="PF14720">
    <property type="entry name" value="NiFe_hyd_SSU_C"/>
    <property type="match status" value="1"/>
</dbReference>
<name>A0A109RNI6_9FLAO</name>
<feature type="binding site" evidence="13">
    <location>
        <position position="279"/>
    </location>
    <ligand>
        <name>[3Fe-4S] cluster</name>
        <dbReference type="ChEBI" id="CHEBI:21137"/>
    </ligand>
</feature>
<dbReference type="Pfam" id="PF01058">
    <property type="entry name" value="Oxidored_q6"/>
    <property type="match status" value="1"/>
</dbReference>
<keyword evidence="9" id="KW-0560">Oxidoreductase</keyword>